<dbReference type="Proteomes" id="UP000241434">
    <property type="component" value="Unassembled WGS sequence"/>
</dbReference>
<keyword evidence="13" id="KW-1185">Reference proteome</keyword>
<dbReference type="PRINTS" id="PR00421">
    <property type="entry name" value="THIOREDOXIN"/>
</dbReference>
<dbReference type="FunFam" id="3.40.30.10:FF:000001">
    <property type="entry name" value="Thioredoxin"/>
    <property type="match status" value="1"/>
</dbReference>
<feature type="site" description="Deprotonates C-terminal active site Cys" evidence="9">
    <location>
        <position position="24"/>
    </location>
</feature>
<evidence type="ECO:0000256" key="8">
    <source>
        <dbReference type="PIRNR" id="PIRNR000077"/>
    </source>
</evidence>
<feature type="disulfide bond" description="Redox-active" evidence="10">
    <location>
        <begin position="30"/>
        <end position="33"/>
    </location>
</feature>
<dbReference type="SUPFAM" id="SSF52833">
    <property type="entry name" value="Thioredoxin-like"/>
    <property type="match status" value="1"/>
</dbReference>
<dbReference type="PANTHER" id="PTHR45663:SF11">
    <property type="entry name" value="GEO12009P1"/>
    <property type="match status" value="1"/>
</dbReference>
<sequence length="105" mass="11550">MANVINAQDFAKNVKENKGVAVIDFFATWCGPCNMLGPVFAETAEENKDEAFFAKVDIDQSMELAQEFGVNTVPTVIFFKDGKEVNREIGFMPKEKIVAGLNAAK</sequence>
<evidence type="ECO:0000256" key="3">
    <source>
        <dbReference type="ARBA" id="ARBA00022448"/>
    </source>
</evidence>
<dbReference type="InterPro" id="IPR036249">
    <property type="entry name" value="Thioredoxin-like_sf"/>
</dbReference>
<organism evidence="12 13">
    <name type="scientific">Peptostreptococcus russellii</name>
    <dbReference type="NCBI Taxonomy" id="215200"/>
    <lineage>
        <taxon>Bacteria</taxon>
        <taxon>Bacillati</taxon>
        <taxon>Bacillota</taxon>
        <taxon>Clostridia</taxon>
        <taxon>Peptostreptococcales</taxon>
        <taxon>Peptostreptococcaceae</taxon>
        <taxon>Peptostreptococcus</taxon>
    </lineage>
</organism>
<feature type="domain" description="Thioredoxin" evidence="11">
    <location>
        <begin position="1"/>
        <end position="105"/>
    </location>
</feature>
<dbReference type="GO" id="GO:0015035">
    <property type="term" value="F:protein-disulfide reductase activity"/>
    <property type="evidence" value="ECO:0007669"/>
    <property type="project" value="UniProtKB-UniRule"/>
</dbReference>
<gene>
    <name evidence="12" type="ORF">UF10_04030</name>
</gene>
<dbReference type="NCBIfam" id="TIGR01068">
    <property type="entry name" value="thioredoxin"/>
    <property type="match status" value="1"/>
</dbReference>
<evidence type="ECO:0000256" key="6">
    <source>
        <dbReference type="ARBA" id="ARBA00023284"/>
    </source>
</evidence>
<evidence type="ECO:0000259" key="11">
    <source>
        <dbReference type="PROSITE" id="PS51352"/>
    </source>
</evidence>
<feature type="active site" description="Nucleophile" evidence="9">
    <location>
        <position position="30"/>
    </location>
</feature>
<evidence type="ECO:0000256" key="4">
    <source>
        <dbReference type="ARBA" id="ARBA00022982"/>
    </source>
</evidence>
<accession>A0A2P7Q1F8</accession>
<dbReference type="OrthoDB" id="9790390at2"/>
<evidence type="ECO:0000256" key="2">
    <source>
        <dbReference type="ARBA" id="ARBA00020570"/>
    </source>
</evidence>
<feature type="site" description="Contributes to redox potential value" evidence="9">
    <location>
        <position position="32"/>
    </location>
</feature>
<dbReference type="InterPro" id="IPR005746">
    <property type="entry name" value="Thioredoxin"/>
</dbReference>
<dbReference type="EMBL" id="JYGE01000003">
    <property type="protein sequence ID" value="PSJ31795.1"/>
    <property type="molecule type" value="Genomic_DNA"/>
</dbReference>
<dbReference type="PANTHER" id="PTHR45663">
    <property type="entry name" value="GEO12009P1"/>
    <property type="match status" value="1"/>
</dbReference>
<keyword evidence="4" id="KW-0249">Electron transport</keyword>
<comment type="caution">
    <text evidence="12">The sequence shown here is derived from an EMBL/GenBank/DDBJ whole genome shotgun (WGS) entry which is preliminary data.</text>
</comment>
<dbReference type="RefSeq" id="WP_106776543.1">
    <property type="nucleotide sequence ID" value="NZ_JBGGGQ010000001.1"/>
</dbReference>
<dbReference type="InterPro" id="IPR017937">
    <property type="entry name" value="Thioredoxin_CS"/>
</dbReference>
<protein>
    <recommendedName>
        <fullName evidence="2 7">Thioredoxin</fullName>
    </recommendedName>
</protein>
<comment type="similarity">
    <text evidence="1 8">Belongs to the thioredoxin family.</text>
</comment>
<keyword evidence="3" id="KW-0813">Transport</keyword>
<name>A0A2P7Q1F8_9FIRM</name>
<evidence type="ECO:0000256" key="9">
    <source>
        <dbReference type="PIRSR" id="PIRSR000077-1"/>
    </source>
</evidence>
<feature type="active site" description="Nucleophile" evidence="9">
    <location>
        <position position="33"/>
    </location>
</feature>
<dbReference type="GO" id="GO:0005737">
    <property type="term" value="C:cytoplasm"/>
    <property type="evidence" value="ECO:0007669"/>
    <property type="project" value="TreeGrafter"/>
</dbReference>
<dbReference type="PROSITE" id="PS51352">
    <property type="entry name" value="THIOREDOXIN_2"/>
    <property type="match status" value="1"/>
</dbReference>
<evidence type="ECO:0000256" key="7">
    <source>
        <dbReference type="NCBIfam" id="TIGR01068"/>
    </source>
</evidence>
<dbReference type="PROSITE" id="PS00194">
    <property type="entry name" value="THIOREDOXIN_1"/>
    <property type="match status" value="1"/>
</dbReference>
<keyword evidence="6 10" id="KW-0676">Redox-active center</keyword>
<evidence type="ECO:0000313" key="13">
    <source>
        <dbReference type="Proteomes" id="UP000241434"/>
    </source>
</evidence>
<evidence type="ECO:0000256" key="1">
    <source>
        <dbReference type="ARBA" id="ARBA00008987"/>
    </source>
</evidence>
<reference evidence="12" key="1">
    <citation type="thesis" date="2015" institute="Rutgers" country="The State University of New Jersey, 14 College Farm Rd., New Brunswick, NJ, USA">
        <title>Ammonia toxicity in bacteria and its implications for treatment of and resource recovery from highly nitrogenous organic wastes.</title>
        <authorList>
            <person name="Luther A.K."/>
        </authorList>
    </citation>
    <scope>NUCLEOTIDE SEQUENCE</scope>
    <source>
        <strain evidence="12">RT-10B</strain>
    </source>
</reference>
<keyword evidence="5 10" id="KW-1015">Disulfide bond</keyword>
<proteinExistence type="inferred from homology"/>
<dbReference type="AlphaFoldDB" id="A0A2P7Q1F8"/>
<evidence type="ECO:0000256" key="10">
    <source>
        <dbReference type="PIRSR" id="PIRSR000077-4"/>
    </source>
</evidence>
<dbReference type="PIRSF" id="PIRSF000077">
    <property type="entry name" value="Thioredoxin"/>
    <property type="match status" value="1"/>
</dbReference>
<dbReference type="Pfam" id="PF00085">
    <property type="entry name" value="Thioredoxin"/>
    <property type="match status" value="1"/>
</dbReference>
<dbReference type="InterPro" id="IPR013766">
    <property type="entry name" value="Thioredoxin_domain"/>
</dbReference>
<evidence type="ECO:0000256" key="5">
    <source>
        <dbReference type="ARBA" id="ARBA00023157"/>
    </source>
</evidence>
<dbReference type="Gene3D" id="3.40.30.10">
    <property type="entry name" value="Glutaredoxin"/>
    <property type="match status" value="1"/>
</dbReference>
<evidence type="ECO:0000313" key="12">
    <source>
        <dbReference type="EMBL" id="PSJ31795.1"/>
    </source>
</evidence>
<feature type="site" description="Contributes to redox potential value" evidence="9">
    <location>
        <position position="31"/>
    </location>
</feature>
<dbReference type="CDD" id="cd02947">
    <property type="entry name" value="TRX_family"/>
    <property type="match status" value="1"/>
</dbReference>